<evidence type="ECO:0000313" key="2">
    <source>
        <dbReference type="EMBL" id="GAA2578599.1"/>
    </source>
</evidence>
<dbReference type="RefSeq" id="WP_344228621.1">
    <property type="nucleotide sequence ID" value="NZ_BAAARI010000011.1"/>
</dbReference>
<dbReference type="Pfam" id="PF07799">
    <property type="entry name" value="DUF1643"/>
    <property type="match status" value="1"/>
</dbReference>
<comment type="caution">
    <text evidence="2">The sequence shown here is derived from an EMBL/GenBank/DDBJ whole genome shotgun (WGS) entry which is preliminary data.</text>
</comment>
<evidence type="ECO:0000313" key="3">
    <source>
        <dbReference type="Proteomes" id="UP001500274"/>
    </source>
</evidence>
<name>A0ABP6BP32_9MICO</name>
<dbReference type="InterPro" id="IPR012441">
    <property type="entry name" value="DUF1643"/>
</dbReference>
<organism evidence="2 3">
    <name type="scientific">Microbacterium binotii</name>
    <dbReference type="NCBI Taxonomy" id="462710"/>
    <lineage>
        <taxon>Bacteria</taxon>
        <taxon>Bacillati</taxon>
        <taxon>Actinomycetota</taxon>
        <taxon>Actinomycetes</taxon>
        <taxon>Micrococcales</taxon>
        <taxon>Microbacteriaceae</taxon>
        <taxon>Microbacterium</taxon>
    </lineage>
</organism>
<evidence type="ECO:0000256" key="1">
    <source>
        <dbReference type="SAM" id="MobiDB-lite"/>
    </source>
</evidence>
<reference evidence="3" key="1">
    <citation type="journal article" date="2019" name="Int. J. Syst. Evol. Microbiol.">
        <title>The Global Catalogue of Microorganisms (GCM) 10K type strain sequencing project: providing services to taxonomists for standard genome sequencing and annotation.</title>
        <authorList>
            <consortium name="The Broad Institute Genomics Platform"/>
            <consortium name="The Broad Institute Genome Sequencing Center for Infectious Disease"/>
            <person name="Wu L."/>
            <person name="Ma J."/>
        </authorList>
    </citation>
    <scope>NUCLEOTIDE SEQUENCE [LARGE SCALE GENOMIC DNA]</scope>
    <source>
        <strain evidence="3">JCM 16365</strain>
    </source>
</reference>
<keyword evidence="3" id="KW-1185">Reference proteome</keyword>
<protein>
    <recommendedName>
        <fullName evidence="4">DUF1643 domain-containing protein</fullName>
    </recommendedName>
</protein>
<proteinExistence type="predicted"/>
<feature type="region of interest" description="Disordered" evidence="1">
    <location>
        <begin position="126"/>
        <end position="151"/>
    </location>
</feature>
<gene>
    <name evidence="2" type="ORF">GCM10009862_17310</name>
</gene>
<evidence type="ECO:0008006" key="4">
    <source>
        <dbReference type="Google" id="ProtNLM"/>
    </source>
</evidence>
<accession>A0ABP6BP32</accession>
<dbReference type="EMBL" id="BAAARI010000011">
    <property type="protein sequence ID" value="GAA2578599.1"/>
    <property type="molecule type" value="Genomic_DNA"/>
</dbReference>
<dbReference type="Proteomes" id="UP001500274">
    <property type="component" value="Unassembled WGS sequence"/>
</dbReference>
<sequence>MSHRTVGCIPLPTVLGRSTLSVRSGESDRTIDRLIAASDDNGYSGWSMLNLYPERSPKPSRLTAYDPSLSDMNCVAIEEVLQRHGVTEVLGAWGNIPHPTLKRARTDVRMLLDRLGVAVFTWDPLTAMSNPRHPSPPGRPLPMLGPKRYLP</sequence>
<feature type="compositionally biased region" description="Low complexity" evidence="1">
    <location>
        <begin position="141"/>
        <end position="151"/>
    </location>
</feature>